<dbReference type="RefSeq" id="WP_139495270.1">
    <property type="nucleotide sequence ID" value="NZ_CAWORL010000019.1"/>
</dbReference>
<evidence type="ECO:0000256" key="2">
    <source>
        <dbReference type="ARBA" id="ARBA00049988"/>
    </source>
</evidence>
<comment type="similarity">
    <text evidence="2">Belongs to the TacA antitoxin family.</text>
</comment>
<proteinExistence type="inferred from homology"/>
<dbReference type="InterPro" id="IPR014795">
    <property type="entry name" value="TacA_1-like"/>
</dbReference>
<evidence type="ECO:0000313" key="3">
    <source>
        <dbReference type="EMBL" id="TND51819.1"/>
    </source>
</evidence>
<dbReference type="AlphaFoldDB" id="A0AAX2UP89"/>
<sequence>MEIMKTVQNTATRFEMRLDPSLKELFETAACIEGISMAAFVKNAAKMVADDVINRHKVTTLGQEAYQRFETLISEPPKLDAKMRAAIENINGGILNGYRRNRKPEDRKADR</sequence>
<dbReference type="SUPFAM" id="SSF47598">
    <property type="entry name" value="Ribbon-helix-helix"/>
    <property type="match status" value="1"/>
</dbReference>
<comment type="caution">
    <text evidence="3">The sequence shown here is derived from an EMBL/GenBank/DDBJ whole genome shotgun (WGS) entry which is preliminary data.</text>
</comment>
<evidence type="ECO:0008006" key="5">
    <source>
        <dbReference type="Google" id="ProtNLM"/>
    </source>
</evidence>
<dbReference type="EMBL" id="PDXJ01000026">
    <property type="protein sequence ID" value="TND51819.1"/>
    <property type="molecule type" value="Genomic_DNA"/>
</dbReference>
<gene>
    <name evidence="3" type="ORF">CF123_18290</name>
</gene>
<dbReference type="GO" id="GO:0006355">
    <property type="term" value="P:regulation of DNA-templated transcription"/>
    <property type="evidence" value="ECO:0007669"/>
    <property type="project" value="InterPro"/>
</dbReference>
<reference evidence="3" key="1">
    <citation type="submission" date="2017-10" db="EMBL/GenBank/DDBJ databases">
        <authorList>
            <person name="Colston S.M."/>
            <person name="Graf J."/>
        </authorList>
    </citation>
    <scope>NUCLEOTIDE SEQUENCE</scope>
    <source>
        <strain evidence="3">BAQ071013-135</strain>
    </source>
</reference>
<accession>A0AAX2UP89</accession>
<reference evidence="3" key="2">
    <citation type="journal article" date="2019" name="PLoS ONE">
        <title>Identification and characterization of putative Aeromonas spp. T3SS effectors.</title>
        <authorList>
            <person name="Rangel L.T."/>
            <person name="Marden J."/>
            <person name="Colston S."/>
            <person name="Setubal J.C."/>
            <person name="Graf J."/>
            <person name="Gogarten J.P."/>
        </authorList>
    </citation>
    <scope>NUCLEOTIDE SEQUENCE</scope>
    <source>
        <strain evidence="3">BAQ071013-135</strain>
    </source>
</reference>
<dbReference type="InterPro" id="IPR010985">
    <property type="entry name" value="Ribbon_hlx_hlx"/>
</dbReference>
<dbReference type="Proteomes" id="UP000796104">
    <property type="component" value="Unassembled WGS sequence"/>
</dbReference>
<evidence type="ECO:0000256" key="1">
    <source>
        <dbReference type="ARBA" id="ARBA00022649"/>
    </source>
</evidence>
<dbReference type="PANTHER" id="PTHR35401:SF2">
    <property type="entry name" value="ABC-TYPE TRANSPORT SYSTEM"/>
    <property type="match status" value="1"/>
</dbReference>
<dbReference type="PANTHER" id="PTHR35401">
    <property type="entry name" value="COPG FAMILY HELIX-TURN-HELIX PROTEIN-RELATED-RELATED"/>
    <property type="match status" value="1"/>
</dbReference>
<dbReference type="Gene3D" id="1.20.5.780">
    <property type="entry name" value="Single helix bin"/>
    <property type="match status" value="1"/>
</dbReference>
<keyword evidence="1" id="KW-1277">Toxin-antitoxin system</keyword>
<name>A0AAX2UP89_AERVE</name>
<organism evidence="3 4">
    <name type="scientific">Aeromonas veronii</name>
    <dbReference type="NCBI Taxonomy" id="654"/>
    <lineage>
        <taxon>Bacteria</taxon>
        <taxon>Pseudomonadati</taxon>
        <taxon>Pseudomonadota</taxon>
        <taxon>Gammaproteobacteria</taxon>
        <taxon>Aeromonadales</taxon>
        <taxon>Aeromonadaceae</taxon>
        <taxon>Aeromonas</taxon>
    </lineage>
</organism>
<dbReference type="Pfam" id="PF08681">
    <property type="entry name" value="TacA1"/>
    <property type="match status" value="1"/>
</dbReference>
<protein>
    <recommendedName>
        <fullName evidence="5">DUF1778 domain-containing protein</fullName>
    </recommendedName>
</protein>
<evidence type="ECO:0000313" key="4">
    <source>
        <dbReference type="Proteomes" id="UP000796104"/>
    </source>
</evidence>